<evidence type="ECO:0000313" key="3">
    <source>
        <dbReference type="Proteomes" id="UP001328733"/>
    </source>
</evidence>
<evidence type="ECO:0000313" key="2">
    <source>
        <dbReference type="EMBL" id="MEG3439814.1"/>
    </source>
</evidence>
<dbReference type="AlphaFoldDB" id="A0AAW9R1K6"/>
<evidence type="ECO:0000256" key="1">
    <source>
        <dbReference type="SAM" id="MobiDB-lite"/>
    </source>
</evidence>
<comment type="caution">
    <text evidence="2">The sequence shown here is derived from an EMBL/GenBank/DDBJ whole genome shotgun (WGS) entry which is preliminary data.</text>
</comment>
<protein>
    <submittedName>
        <fullName evidence="2">Uncharacterized protein</fullName>
    </submittedName>
</protein>
<name>A0AAW9R1K6_9CHRO</name>
<accession>A0AAW9R1K6</accession>
<sequence length="149" mass="16318">MAKSRRKKAKKAAELEHRVKQASFTLAAILLARSIESLGKRSLDRTTAEDEPAPALLENPEPATKPLREGVAAVKSVAEDLTPRWSEIFASFKDKIQRAVERIADAPGEFDRSLPLGLIDGAGETLDSPFPETEPKKSPKKTKKPNNFG</sequence>
<organism evidence="2 3">
    <name type="scientific">Pannus brasiliensis CCIBt3594</name>
    <dbReference type="NCBI Taxonomy" id="1427578"/>
    <lineage>
        <taxon>Bacteria</taxon>
        <taxon>Bacillati</taxon>
        <taxon>Cyanobacteriota</taxon>
        <taxon>Cyanophyceae</taxon>
        <taxon>Oscillatoriophycideae</taxon>
        <taxon>Chroococcales</taxon>
        <taxon>Microcystaceae</taxon>
        <taxon>Pannus</taxon>
    </lineage>
</organism>
<feature type="compositionally biased region" description="Low complexity" evidence="1">
    <location>
        <begin position="53"/>
        <end position="62"/>
    </location>
</feature>
<feature type="region of interest" description="Disordered" evidence="1">
    <location>
        <begin position="42"/>
        <end position="67"/>
    </location>
</feature>
<feature type="compositionally biased region" description="Basic residues" evidence="1">
    <location>
        <begin position="138"/>
        <end position="149"/>
    </location>
</feature>
<reference evidence="2 3" key="1">
    <citation type="submission" date="2024-01" db="EMBL/GenBank/DDBJ databases">
        <title>Genomic insights into the taxonomy and metabolism of the cyanobacterium Pannus brasiliensis CCIBt3594.</title>
        <authorList>
            <person name="Machado M."/>
            <person name="Botero N.B."/>
            <person name="Andreote A.P.D."/>
            <person name="Feitosa A.M.T."/>
            <person name="Popin R."/>
            <person name="Sivonen K."/>
            <person name="Fiore M.F."/>
        </authorList>
    </citation>
    <scope>NUCLEOTIDE SEQUENCE [LARGE SCALE GENOMIC DNA]</scope>
    <source>
        <strain evidence="2 3">CCIBt3594</strain>
    </source>
</reference>
<keyword evidence="3" id="KW-1185">Reference proteome</keyword>
<dbReference type="RefSeq" id="WP_332867292.1">
    <property type="nucleotide sequence ID" value="NZ_JBAFSM010000061.1"/>
</dbReference>
<feature type="region of interest" description="Disordered" evidence="1">
    <location>
        <begin position="110"/>
        <end position="149"/>
    </location>
</feature>
<proteinExistence type="predicted"/>
<dbReference type="Proteomes" id="UP001328733">
    <property type="component" value="Unassembled WGS sequence"/>
</dbReference>
<dbReference type="EMBL" id="JBAFSM010000061">
    <property type="protein sequence ID" value="MEG3439814.1"/>
    <property type="molecule type" value="Genomic_DNA"/>
</dbReference>
<gene>
    <name evidence="2" type="ORF">V0288_21985</name>
</gene>